<keyword evidence="3" id="KW-1185">Reference proteome</keyword>
<name>A0A160T0C7_9CHLR</name>
<evidence type="ECO:0000313" key="2">
    <source>
        <dbReference type="EMBL" id="CUS03196.2"/>
    </source>
</evidence>
<keyword evidence="1" id="KW-0648">Protein biosynthesis</keyword>
<dbReference type="OrthoDB" id="9813938at2"/>
<dbReference type="Pfam" id="PF02686">
    <property type="entry name" value="GatC"/>
    <property type="match status" value="1"/>
</dbReference>
<dbReference type="AlphaFoldDB" id="A0A160T0C7"/>
<dbReference type="EC" id="6.3.5.-" evidence="1"/>
<protein>
    <recommendedName>
        <fullName evidence="1">Aspartyl/glutamyl-tRNA(Asn/Gln) amidotransferase subunit C</fullName>
        <shortName evidence="1">Asp/Glu-ADT subunit C</shortName>
        <ecNumber evidence="1">6.3.5.-</ecNumber>
    </recommendedName>
</protein>
<comment type="subunit">
    <text evidence="1">Heterotrimer of A, B and C subunits.</text>
</comment>
<keyword evidence="1" id="KW-0547">Nucleotide-binding</keyword>
<dbReference type="NCBIfam" id="TIGR00135">
    <property type="entry name" value="gatC"/>
    <property type="match status" value="1"/>
</dbReference>
<proteinExistence type="inferred from homology"/>
<keyword evidence="1 2" id="KW-0436">Ligase</keyword>
<gene>
    <name evidence="1 2" type="primary">gatC</name>
    <name evidence="2" type="ORF">CFX0092_A1318</name>
</gene>
<dbReference type="PANTHER" id="PTHR15004:SF0">
    <property type="entry name" value="GLUTAMYL-TRNA(GLN) AMIDOTRANSFERASE SUBUNIT C, MITOCHONDRIAL"/>
    <property type="match status" value="1"/>
</dbReference>
<comment type="function">
    <text evidence="1">Allows the formation of correctly charged Asn-tRNA(Asn) or Gln-tRNA(Gln) through the transamidation of misacylated Asp-tRNA(Asn) or Glu-tRNA(Gln) in organisms which lack either or both of asparaginyl-tRNA or glutaminyl-tRNA synthetases. The reaction takes place in the presence of glutamine and ATP through an activated phospho-Asp-tRNA(Asn) or phospho-Glu-tRNA(Gln).</text>
</comment>
<reference evidence="2" key="1">
    <citation type="submission" date="2016-01" db="EMBL/GenBank/DDBJ databases">
        <authorList>
            <person name="Mcilroy J.S."/>
            <person name="Karst M S."/>
            <person name="Albertsen M."/>
        </authorList>
    </citation>
    <scope>NUCLEOTIDE SEQUENCE</scope>
    <source>
        <strain evidence="2">Cfx-K</strain>
    </source>
</reference>
<organism evidence="2 3">
    <name type="scientific">Candidatus Promineifilum breve</name>
    <dbReference type="NCBI Taxonomy" id="1806508"/>
    <lineage>
        <taxon>Bacteria</taxon>
        <taxon>Bacillati</taxon>
        <taxon>Chloroflexota</taxon>
        <taxon>Ardenticatenia</taxon>
        <taxon>Candidatus Promineifilales</taxon>
        <taxon>Candidatus Promineifilaceae</taxon>
        <taxon>Candidatus Promineifilum</taxon>
    </lineage>
</organism>
<evidence type="ECO:0000313" key="3">
    <source>
        <dbReference type="Proteomes" id="UP000215027"/>
    </source>
</evidence>
<dbReference type="PANTHER" id="PTHR15004">
    <property type="entry name" value="GLUTAMYL-TRNA(GLN) AMIDOTRANSFERASE SUBUNIT C, MITOCHONDRIAL"/>
    <property type="match status" value="1"/>
</dbReference>
<dbReference type="GO" id="GO:0070681">
    <property type="term" value="P:glutaminyl-tRNAGln biosynthesis via transamidation"/>
    <property type="evidence" value="ECO:0007669"/>
    <property type="project" value="TreeGrafter"/>
</dbReference>
<dbReference type="Proteomes" id="UP000215027">
    <property type="component" value="Chromosome I"/>
</dbReference>
<dbReference type="GO" id="GO:0005524">
    <property type="term" value="F:ATP binding"/>
    <property type="evidence" value="ECO:0007669"/>
    <property type="project" value="UniProtKB-KW"/>
</dbReference>
<dbReference type="SUPFAM" id="SSF141000">
    <property type="entry name" value="Glu-tRNAGln amidotransferase C subunit"/>
    <property type="match status" value="1"/>
</dbReference>
<dbReference type="GO" id="GO:0006450">
    <property type="term" value="P:regulation of translational fidelity"/>
    <property type="evidence" value="ECO:0007669"/>
    <property type="project" value="InterPro"/>
</dbReference>
<comment type="catalytic activity">
    <reaction evidence="1">
        <text>L-glutamyl-tRNA(Gln) + L-glutamine + ATP + H2O = L-glutaminyl-tRNA(Gln) + L-glutamate + ADP + phosphate + H(+)</text>
        <dbReference type="Rhea" id="RHEA:17521"/>
        <dbReference type="Rhea" id="RHEA-COMP:9681"/>
        <dbReference type="Rhea" id="RHEA-COMP:9684"/>
        <dbReference type="ChEBI" id="CHEBI:15377"/>
        <dbReference type="ChEBI" id="CHEBI:15378"/>
        <dbReference type="ChEBI" id="CHEBI:29985"/>
        <dbReference type="ChEBI" id="CHEBI:30616"/>
        <dbReference type="ChEBI" id="CHEBI:43474"/>
        <dbReference type="ChEBI" id="CHEBI:58359"/>
        <dbReference type="ChEBI" id="CHEBI:78520"/>
        <dbReference type="ChEBI" id="CHEBI:78521"/>
        <dbReference type="ChEBI" id="CHEBI:456216"/>
    </reaction>
</comment>
<dbReference type="GO" id="GO:0016740">
    <property type="term" value="F:transferase activity"/>
    <property type="evidence" value="ECO:0007669"/>
    <property type="project" value="UniProtKB-KW"/>
</dbReference>
<comment type="similarity">
    <text evidence="1">Belongs to the GatC family.</text>
</comment>
<dbReference type="InterPro" id="IPR036113">
    <property type="entry name" value="Asp/Glu-ADT_sf_sub_c"/>
</dbReference>
<dbReference type="GO" id="GO:0050567">
    <property type="term" value="F:glutaminyl-tRNA synthase (glutamine-hydrolyzing) activity"/>
    <property type="evidence" value="ECO:0007669"/>
    <property type="project" value="UniProtKB-UniRule"/>
</dbReference>
<dbReference type="RefSeq" id="WP_095042726.1">
    <property type="nucleotide sequence ID" value="NZ_LN890655.1"/>
</dbReference>
<sequence length="96" mass="10436">MSLSHDEVARIAHLARLALTEEELNHYGAQLSAILEYAARLNELDVSGMEPAAQPAARRNVMRDDAITPSLPTEDALFNAAATAEGQFFIQAVLDE</sequence>
<dbReference type="EMBL" id="LN890655">
    <property type="protein sequence ID" value="CUS03196.2"/>
    <property type="molecule type" value="Genomic_DNA"/>
</dbReference>
<dbReference type="Gene3D" id="1.10.20.60">
    <property type="entry name" value="Glu-tRNAGln amidotransferase C subunit, N-terminal domain"/>
    <property type="match status" value="1"/>
</dbReference>
<dbReference type="KEGG" id="pbf:CFX0092_A1318"/>
<keyword evidence="1" id="KW-0067">ATP-binding</keyword>
<accession>A0A160T0C7</accession>
<dbReference type="HAMAP" id="MF_00122">
    <property type="entry name" value="GatC"/>
    <property type="match status" value="1"/>
</dbReference>
<dbReference type="GO" id="GO:0050566">
    <property type="term" value="F:asparaginyl-tRNA synthase (glutamine-hydrolyzing) activity"/>
    <property type="evidence" value="ECO:0007669"/>
    <property type="project" value="RHEA"/>
</dbReference>
<evidence type="ECO:0000256" key="1">
    <source>
        <dbReference type="HAMAP-Rule" id="MF_00122"/>
    </source>
</evidence>
<comment type="catalytic activity">
    <reaction evidence="1">
        <text>L-aspartyl-tRNA(Asn) + L-glutamine + ATP + H2O = L-asparaginyl-tRNA(Asn) + L-glutamate + ADP + phosphate + 2 H(+)</text>
        <dbReference type="Rhea" id="RHEA:14513"/>
        <dbReference type="Rhea" id="RHEA-COMP:9674"/>
        <dbReference type="Rhea" id="RHEA-COMP:9677"/>
        <dbReference type="ChEBI" id="CHEBI:15377"/>
        <dbReference type="ChEBI" id="CHEBI:15378"/>
        <dbReference type="ChEBI" id="CHEBI:29985"/>
        <dbReference type="ChEBI" id="CHEBI:30616"/>
        <dbReference type="ChEBI" id="CHEBI:43474"/>
        <dbReference type="ChEBI" id="CHEBI:58359"/>
        <dbReference type="ChEBI" id="CHEBI:78515"/>
        <dbReference type="ChEBI" id="CHEBI:78516"/>
        <dbReference type="ChEBI" id="CHEBI:456216"/>
    </reaction>
</comment>
<dbReference type="GO" id="GO:0006412">
    <property type="term" value="P:translation"/>
    <property type="evidence" value="ECO:0007669"/>
    <property type="project" value="UniProtKB-UniRule"/>
</dbReference>
<dbReference type="InterPro" id="IPR003837">
    <property type="entry name" value="GatC"/>
</dbReference>